<dbReference type="PANTHER" id="PTHR43441:SF11">
    <property type="entry name" value="RIBOSOMAL-PROTEIN-SERINE ACETYLTRANSFERASE"/>
    <property type="match status" value="1"/>
</dbReference>
<dbReference type="Gene3D" id="3.40.630.30">
    <property type="match status" value="1"/>
</dbReference>
<dbReference type="InterPro" id="IPR000182">
    <property type="entry name" value="GNAT_dom"/>
</dbReference>
<keyword evidence="3" id="KW-1185">Reference proteome</keyword>
<dbReference type="PANTHER" id="PTHR43441">
    <property type="entry name" value="RIBOSOMAL-PROTEIN-SERINE ACETYLTRANSFERASE"/>
    <property type="match status" value="1"/>
</dbReference>
<evidence type="ECO:0000313" key="2">
    <source>
        <dbReference type="EMBL" id="UTF52379.1"/>
    </source>
</evidence>
<dbReference type="GO" id="GO:0005737">
    <property type="term" value="C:cytoplasm"/>
    <property type="evidence" value="ECO:0007669"/>
    <property type="project" value="TreeGrafter"/>
</dbReference>
<accession>A0A9E7N611</accession>
<dbReference type="EMBL" id="CP100355">
    <property type="protein sequence ID" value="UTF52379.1"/>
    <property type="molecule type" value="Genomic_DNA"/>
</dbReference>
<dbReference type="KEGG" id="sawl:NGM29_11315"/>
<organism evidence="2 3">
    <name type="scientific">Natronosalvus rutilus</name>
    <dbReference type="NCBI Taxonomy" id="2953753"/>
    <lineage>
        <taxon>Archaea</taxon>
        <taxon>Methanobacteriati</taxon>
        <taxon>Methanobacteriota</taxon>
        <taxon>Stenosarchaea group</taxon>
        <taxon>Halobacteria</taxon>
        <taxon>Halobacteriales</taxon>
        <taxon>Natrialbaceae</taxon>
        <taxon>Natronosalvus</taxon>
    </lineage>
</organism>
<dbReference type="GO" id="GO:1990189">
    <property type="term" value="F:protein N-terminal-serine acetyltransferase activity"/>
    <property type="evidence" value="ECO:0007669"/>
    <property type="project" value="TreeGrafter"/>
</dbReference>
<dbReference type="GO" id="GO:0008999">
    <property type="term" value="F:protein-N-terminal-alanine acetyltransferase activity"/>
    <property type="evidence" value="ECO:0007669"/>
    <property type="project" value="TreeGrafter"/>
</dbReference>
<evidence type="ECO:0000259" key="1">
    <source>
        <dbReference type="PROSITE" id="PS51186"/>
    </source>
</evidence>
<feature type="domain" description="N-acetyltransferase" evidence="1">
    <location>
        <begin position="19"/>
        <end position="170"/>
    </location>
</feature>
<dbReference type="Proteomes" id="UP001056855">
    <property type="component" value="Chromosome"/>
</dbReference>
<dbReference type="SUPFAM" id="SSF55729">
    <property type="entry name" value="Acyl-CoA N-acyltransferases (Nat)"/>
    <property type="match status" value="1"/>
</dbReference>
<gene>
    <name evidence="2" type="ORF">NGM29_11315</name>
</gene>
<dbReference type="AlphaFoldDB" id="A0A9E7N611"/>
<proteinExistence type="predicted"/>
<dbReference type="InterPro" id="IPR051908">
    <property type="entry name" value="Ribosomal_N-acetyltransferase"/>
</dbReference>
<protein>
    <submittedName>
        <fullName evidence="2">GNAT family N-acetyltransferase</fullName>
    </submittedName>
</protein>
<sequence>MTTDTIAPLELYEYTNPATDFGAVATHLTTDVHETPNDAREYLLESEEGWNDDTRANWAIYPLKGEPAAGEFAGVASLIPLWEKRTARLGLWLRKPFWGRGYSSERAAATMAIAFDRLDLEVVSVGYLKGNAKSERAIEKYVERYGGTYDGVLRNWVPLDGEIRDLHRYTITAEAWETNRPETAYTVRE</sequence>
<dbReference type="Pfam" id="PF13302">
    <property type="entry name" value="Acetyltransf_3"/>
    <property type="match status" value="1"/>
</dbReference>
<name>A0A9E7N611_9EURY</name>
<dbReference type="PROSITE" id="PS51186">
    <property type="entry name" value="GNAT"/>
    <property type="match status" value="1"/>
</dbReference>
<evidence type="ECO:0000313" key="3">
    <source>
        <dbReference type="Proteomes" id="UP001056855"/>
    </source>
</evidence>
<reference evidence="2" key="1">
    <citation type="submission" date="2022-06" db="EMBL/GenBank/DDBJ databases">
        <title>Diverse halophilic archaea isolated from saline environments.</title>
        <authorList>
            <person name="Cui H.-L."/>
        </authorList>
    </citation>
    <scope>NUCLEOTIDE SEQUENCE</scope>
    <source>
        <strain evidence="2">WLHS1</strain>
    </source>
</reference>
<dbReference type="InterPro" id="IPR016181">
    <property type="entry name" value="Acyl_CoA_acyltransferase"/>
</dbReference>